<accession>A0ACC3MDR0</accession>
<dbReference type="EMBL" id="JAUTXU010000307">
    <property type="protein sequence ID" value="KAK3686692.1"/>
    <property type="molecule type" value="Genomic_DNA"/>
</dbReference>
<organism evidence="1 2">
    <name type="scientific">Vermiconidia calcicola</name>
    <dbReference type="NCBI Taxonomy" id="1690605"/>
    <lineage>
        <taxon>Eukaryota</taxon>
        <taxon>Fungi</taxon>
        <taxon>Dikarya</taxon>
        <taxon>Ascomycota</taxon>
        <taxon>Pezizomycotina</taxon>
        <taxon>Dothideomycetes</taxon>
        <taxon>Dothideomycetidae</taxon>
        <taxon>Mycosphaerellales</taxon>
        <taxon>Extremaceae</taxon>
        <taxon>Vermiconidia</taxon>
    </lineage>
</organism>
<sequence>MESSMPKMRQQVARQLNLWLQMRPVPPEKGKKYTDKIISGKHDDWVFQLAESFRSQSQDLFASSDDAEGSSSDEIQLPDTATLLLAEDVKELTETNALRKGNARISKDAKDVAARLGTDRKQANMTNEKIEFVAAIQPYSPCMVPLNDLKKIKLADLTEETHHRGSALVVKRHGAILPGRVTTVGAVEDEEGEVEDIELHLASAYSGEHFLSQGQCFAIKEPYFTIRRDNVTTIRVDHPSDIVAVKSNDPRDHKSATEWKDTGNSFFSSKEHRKARESYLAALSAADKTEQPLKMVTLRNLARVDLELGRYDEACEKALASVSDANDSTVARSHVTAYYRAARASYLLGDFEKAAKLFRELLKMDSNDADGKRELERVEARMAERDLGQYNFEKLTTISLRDPRLDAATYASRVRVDRSAIGGRGLVAAQAFEIGDLVLCEKAYCTTFASDKDSFLAWKLHNGKLSTASSVSSFWKQIVLKLSNNPSTLEKATTLEGDYAGIGTEHIIADNMTVVDAFQIHSAIERNTFGIPTPVKGQRNKPFGYTAENVSKKPLGDNVGLFSIAAMTNHSCVPNTRKIFVGDLLLLRATRTISKGEEILHAYVQTDAGVQARRQLLESTWHFLCSCKMCLAQEKESRERSKHRDMLSKRVDELAKAISSGSAGEPELAEAEALIKRVKGLYEQDIYKSLPRTAPLPLQVALAQHRLRRGQSAKCIAVLTELFDMLGWSFSLNNSKVTLSRKEGCETDLVPDVVETLVGLGATQRKSGKSSQADQVENLARKLYLSLNGVPNGWDQLLKSKS</sequence>
<name>A0ACC3MDR0_9PEZI</name>
<keyword evidence="2" id="KW-1185">Reference proteome</keyword>
<dbReference type="Proteomes" id="UP001281147">
    <property type="component" value="Unassembled WGS sequence"/>
</dbReference>
<proteinExistence type="predicted"/>
<evidence type="ECO:0000313" key="2">
    <source>
        <dbReference type="Proteomes" id="UP001281147"/>
    </source>
</evidence>
<reference evidence="1" key="1">
    <citation type="submission" date="2023-07" db="EMBL/GenBank/DDBJ databases">
        <title>Black Yeasts Isolated from many extreme environments.</title>
        <authorList>
            <person name="Coleine C."/>
            <person name="Stajich J.E."/>
            <person name="Selbmann L."/>
        </authorList>
    </citation>
    <scope>NUCLEOTIDE SEQUENCE</scope>
    <source>
        <strain evidence="1">CCFEE 5714</strain>
    </source>
</reference>
<protein>
    <submittedName>
        <fullName evidence="1">Uncharacterized protein</fullName>
    </submittedName>
</protein>
<evidence type="ECO:0000313" key="1">
    <source>
        <dbReference type="EMBL" id="KAK3686692.1"/>
    </source>
</evidence>
<gene>
    <name evidence="1" type="ORF">LTR37_019572</name>
</gene>
<comment type="caution">
    <text evidence="1">The sequence shown here is derived from an EMBL/GenBank/DDBJ whole genome shotgun (WGS) entry which is preliminary data.</text>
</comment>